<organism evidence="3 4">
    <name type="scientific">Brachybacterium rhamnosum</name>
    <dbReference type="NCBI Taxonomy" id="173361"/>
    <lineage>
        <taxon>Bacteria</taxon>
        <taxon>Bacillati</taxon>
        <taxon>Actinomycetota</taxon>
        <taxon>Actinomycetes</taxon>
        <taxon>Micrococcales</taxon>
        <taxon>Dermabacteraceae</taxon>
        <taxon>Brachybacterium</taxon>
    </lineage>
</organism>
<dbReference type="RefSeq" id="WP_343904539.1">
    <property type="nucleotide sequence ID" value="NZ_BAAAIS010000002.1"/>
</dbReference>
<sequence length="664" mass="72626">MAEQERRPRRTGSARYGRYAGGPDPLAPPVDLGEALADIADDVMAGYSPEQALREHLRRGGRDGQGLDRLAGAVRRRREDLMSRHRLGATLAQARELLDRAVLAERGQLARDTTMDPTDRTLREMQIADLPRSTPAAVMQLSDYDWASAEGRALYQQIQELLGQDLLDARFQGMKQMLENATDADRAEIEEMLADLTALLEMHARDEDGPEDFWAFMAKHGQHVPEQPEDVEELIEILAARSSAAQRMLRGMSAEQRAELMALSQQAFGSPALMDQLARMDAALEQLRPDLDWDGGEDVDLDGLTGQGPLGDLAELDALAAQLGQDYPGASLGDLDLDALARQLGPEAAADAATLTRLERALRDSELLPRGSDGDLRLSPVAMRRLGASLLQDAATRLASRSGRRDARLAGAGGEPSGASRDWAFGDTEPWDVTATMTRAITRTAAEGGDPASALRLRIEDVQVQETEARTRSAVALLVDTSFSMVLEDRWTPMKRTALALHHLLSTRFRGDELEVIGFGQYAQRLDIAELTALPPRHEQGTNLQHALMLAHRFLRRNPDRQGVVLVVTDGEPTAHLLPGGQAFFDWPSDPRTIALTVAELDKVAALGARTTFFRLGEDPDLARFLDSLARRVDGRVVAPEADDLGAAVVGEYLRRRPRGRGAA</sequence>
<dbReference type="Pfam" id="PF13519">
    <property type="entry name" value="VWA_2"/>
    <property type="match status" value="1"/>
</dbReference>
<protein>
    <submittedName>
        <fullName evidence="3">VWA domain-containing protein</fullName>
    </submittedName>
</protein>
<dbReference type="SMART" id="SM00327">
    <property type="entry name" value="VWA"/>
    <property type="match status" value="1"/>
</dbReference>
<feature type="domain" description="VWFA" evidence="2">
    <location>
        <begin position="472"/>
        <end position="654"/>
    </location>
</feature>
<evidence type="ECO:0000313" key="4">
    <source>
        <dbReference type="Proteomes" id="UP001597280"/>
    </source>
</evidence>
<name>A0ABW4PYY2_9MICO</name>
<evidence type="ECO:0000259" key="2">
    <source>
        <dbReference type="SMART" id="SM00327"/>
    </source>
</evidence>
<reference evidence="4" key="1">
    <citation type="journal article" date="2019" name="Int. J. Syst. Evol. Microbiol.">
        <title>The Global Catalogue of Microorganisms (GCM) 10K type strain sequencing project: providing services to taxonomists for standard genome sequencing and annotation.</title>
        <authorList>
            <consortium name="The Broad Institute Genomics Platform"/>
            <consortium name="The Broad Institute Genome Sequencing Center for Infectious Disease"/>
            <person name="Wu L."/>
            <person name="Ma J."/>
        </authorList>
    </citation>
    <scope>NUCLEOTIDE SEQUENCE [LARGE SCALE GENOMIC DNA]</scope>
    <source>
        <strain evidence="4">JCM 11650</strain>
    </source>
</reference>
<feature type="region of interest" description="Disordered" evidence="1">
    <location>
        <begin position="402"/>
        <end position="426"/>
    </location>
</feature>
<dbReference type="InterPro" id="IPR002035">
    <property type="entry name" value="VWF_A"/>
</dbReference>
<dbReference type="InterPro" id="IPR036465">
    <property type="entry name" value="vWFA_dom_sf"/>
</dbReference>
<proteinExistence type="predicted"/>
<comment type="caution">
    <text evidence="3">The sequence shown here is derived from an EMBL/GenBank/DDBJ whole genome shotgun (WGS) entry which is preliminary data.</text>
</comment>
<dbReference type="Gene3D" id="3.40.50.410">
    <property type="entry name" value="von Willebrand factor, type A domain"/>
    <property type="match status" value="1"/>
</dbReference>
<evidence type="ECO:0000256" key="1">
    <source>
        <dbReference type="SAM" id="MobiDB-lite"/>
    </source>
</evidence>
<accession>A0ABW4PYY2</accession>
<keyword evidence="4" id="KW-1185">Reference proteome</keyword>
<dbReference type="Proteomes" id="UP001597280">
    <property type="component" value="Unassembled WGS sequence"/>
</dbReference>
<evidence type="ECO:0000313" key="3">
    <source>
        <dbReference type="EMBL" id="MFD1835519.1"/>
    </source>
</evidence>
<feature type="region of interest" description="Disordered" evidence="1">
    <location>
        <begin position="1"/>
        <end position="28"/>
    </location>
</feature>
<dbReference type="SUPFAM" id="SSF53300">
    <property type="entry name" value="vWA-like"/>
    <property type="match status" value="1"/>
</dbReference>
<gene>
    <name evidence="3" type="ORF">ACFSDA_10575</name>
</gene>
<dbReference type="EMBL" id="JBHUFL010000002">
    <property type="protein sequence ID" value="MFD1835519.1"/>
    <property type="molecule type" value="Genomic_DNA"/>
</dbReference>
<dbReference type="CDD" id="cd00198">
    <property type="entry name" value="vWFA"/>
    <property type="match status" value="1"/>
</dbReference>